<feature type="transmembrane region" description="Helical" evidence="6">
    <location>
        <begin position="462"/>
        <end position="485"/>
    </location>
</feature>
<protein>
    <recommendedName>
        <fullName evidence="7">Major facilitator superfamily associated domain-containing protein</fullName>
    </recommendedName>
</protein>
<feature type="transmembrane region" description="Helical" evidence="6">
    <location>
        <begin position="164"/>
        <end position="183"/>
    </location>
</feature>
<dbReference type="CDD" id="cd17335">
    <property type="entry name" value="MFS_MFSD6"/>
    <property type="match status" value="1"/>
</dbReference>
<keyword evidence="4 6" id="KW-1133">Transmembrane helix</keyword>
<dbReference type="VEuPathDB" id="AmoebaDB:DICPUDRAFT_151555"/>
<sequence>MKDTLENFKKYPNLKVIYFLSSAALACIQPFISVYLHSFKTIKPSVIGIITCIIPFLSFVSAPIWTGIADKHNVQKRVLVFNCLVASVALLLLIPTNDNLFGIFALISLYSISSAPITPLIDGFVLKEMGEDSKLYGMQRLFAAISYGLAAFATGIVIEKHSINFLFVSYTFWMVIFLIYFIYNQTNIASKIKKSGVNLSNFKKLLEEEEVEINNNNNNNINDINNNENDSGCTQNDIDSPTLVVKAKDQPEEINDVKDNLIEKEGDYEDLASIPMQANGGEHIPQERLRTKQVYLNILKDAHMMIFLFATMICGMTANIIGNFLFLFLQDVKHASSMLLGSTMPFTVVMELPFFFFGKQLLTVVGVNKLIIIGHCAFILRLCLYNILAIESVSPWFVLPIEILHGIAFATIWTAGVELSNQMAPKGYETTYQGIFAGMFVGLGAGLGSIIGGFLYEHKSPMYLFRFTAIATTFSLIVFSLNQLYFSKKNKKKLVTSNNSLI</sequence>
<dbReference type="PANTHER" id="PTHR16172">
    <property type="entry name" value="MAJOR FACILITATOR SUPERFAMILY DOMAIN-CONTAINING PROTEIN 6-LIKE"/>
    <property type="match status" value="1"/>
</dbReference>
<dbReference type="SUPFAM" id="SSF103473">
    <property type="entry name" value="MFS general substrate transporter"/>
    <property type="match status" value="1"/>
</dbReference>
<dbReference type="Gene3D" id="1.20.1250.20">
    <property type="entry name" value="MFS general substrate transporter like domains"/>
    <property type="match status" value="2"/>
</dbReference>
<keyword evidence="3 6" id="KW-0812">Transmembrane</keyword>
<dbReference type="InterPro" id="IPR036259">
    <property type="entry name" value="MFS_trans_sf"/>
</dbReference>
<organism evidence="8 9">
    <name type="scientific">Dictyostelium purpureum</name>
    <name type="common">Slime mold</name>
    <dbReference type="NCBI Taxonomy" id="5786"/>
    <lineage>
        <taxon>Eukaryota</taxon>
        <taxon>Amoebozoa</taxon>
        <taxon>Evosea</taxon>
        <taxon>Eumycetozoa</taxon>
        <taxon>Dictyostelia</taxon>
        <taxon>Dictyosteliales</taxon>
        <taxon>Dictyosteliaceae</taxon>
        <taxon>Dictyostelium</taxon>
    </lineage>
</organism>
<comment type="subcellular location">
    <subcellularLocation>
        <location evidence="1">Membrane</location>
        <topology evidence="1">Multi-pass membrane protein</topology>
    </subcellularLocation>
</comment>
<evidence type="ECO:0000256" key="1">
    <source>
        <dbReference type="ARBA" id="ARBA00004141"/>
    </source>
</evidence>
<evidence type="ECO:0000256" key="4">
    <source>
        <dbReference type="ARBA" id="ARBA00022989"/>
    </source>
</evidence>
<feature type="transmembrane region" description="Helical" evidence="6">
    <location>
        <begin position="16"/>
        <end position="39"/>
    </location>
</feature>
<dbReference type="OrthoDB" id="19737at2759"/>
<dbReference type="RefSeq" id="XP_003287453.1">
    <property type="nucleotide sequence ID" value="XM_003287405.1"/>
</dbReference>
<evidence type="ECO:0000313" key="8">
    <source>
        <dbReference type="EMBL" id="EGC36015.1"/>
    </source>
</evidence>
<evidence type="ECO:0000256" key="2">
    <source>
        <dbReference type="ARBA" id="ARBA00005241"/>
    </source>
</evidence>
<accession>F0ZJ52</accession>
<dbReference type="FunCoup" id="F0ZJ52">
    <property type="interactions" value="26"/>
</dbReference>
<feature type="transmembrane region" description="Helical" evidence="6">
    <location>
        <begin position="396"/>
        <end position="415"/>
    </location>
</feature>
<evidence type="ECO:0000256" key="6">
    <source>
        <dbReference type="SAM" id="Phobius"/>
    </source>
</evidence>
<dbReference type="Proteomes" id="UP000001064">
    <property type="component" value="Unassembled WGS sequence"/>
</dbReference>
<dbReference type="GeneID" id="10500329"/>
<dbReference type="InterPro" id="IPR051717">
    <property type="entry name" value="MFS_MFSD6"/>
</dbReference>
<dbReference type="EMBL" id="GL871040">
    <property type="protein sequence ID" value="EGC36015.1"/>
    <property type="molecule type" value="Genomic_DNA"/>
</dbReference>
<feature type="transmembrane region" description="Helical" evidence="6">
    <location>
        <begin position="306"/>
        <end position="329"/>
    </location>
</feature>
<feature type="transmembrane region" description="Helical" evidence="6">
    <location>
        <begin position="78"/>
        <end position="94"/>
    </location>
</feature>
<dbReference type="AlphaFoldDB" id="F0ZJ52"/>
<dbReference type="OMA" id="IAFPYWT"/>
<comment type="similarity">
    <text evidence="2">Belongs to the major facilitator superfamily. MFSD6 family.</text>
</comment>
<feature type="transmembrane region" description="Helical" evidence="6">
    <location>
        <begin position="370"/>
        <end position="390"/>
    </location>
</feature>
<feature type="transmembrane region" description="Helical" evidence="6">
    <location>
        <begin position="435"/>
        <end position="456"/>
    </location>
</feature>
<dbReference type="InterPro" id="IPR024989">
    <property type="entry name" value="MFS_assoc_dom"/>
</dbReference>
<dbReference type="InParanoid" id="F0ZJ52"/>
<dbReference type="PANTHER" id="PTHR16172:SF24">
    <property type="entry name" value="MAJOR FACILITATOR SUPERFAMILY ASSOCIATED DOMAIN-CONTAINING PROTEIN"/>
    <property type="match status" value="1"/>
</dbReference>
<feature type="domain" description="Major facilitator superfamily associated" evidence="7">
    <location>
        <begin position="12"/>
        <end position="467"/>
    </location>
</feature>
<keyword evidence="5 6" id="KW-0472">Membrane</keyword>
<evidence type="ECO:0000313" key="9">
    <source>
        <dbReference type="Proteomes" id="UP000001064"/>
    </source>
</evidence>
<dbReference type="KEGG" id="dpp:DICPUDRAFT_151555"/>
<feature type="transmembrane region" description="Helical" evidence="6">
    <location>
        <begin position="141"/>
        <end position="158"/>
    </location>
</feature>
<reference evidence="9" key="1">
    <citation type="journal article" date="2011" name="Genome Biol.">
        <title>Comparative genomics of the social amoebae Dictyostelium discoideum and Dictyostelium purpureum.</title>
        <authorList>
            <consortium name="US DOE Joint Genome Institute (JGI-PGF)"/>
            <person name="Sucgang R."/>
            <person name="Kuo A."/>
            <person name="Tian X."/>
            <person name="Salerno W."/>
            <person name="Parikh A."/>
            <person name="Feasley C.L."/>
            <person name="Dalin E."/>
            <person name="Tu H."/>
            <person name="Huang E."/>
            <person name="Barry K."/>
            <person name="Lindquist E."/>
            <person name="Shapiro H."/>
            <person name="Bruce D."/>
            <person name="Schmutz J."/>
            <person name="Salamov A."/>
            <person name="Fey P."/>
            <person name="Gaudet P."/>
            <person name="Anjard C."/>
            <person name="Babu M.M."/>
            <person name="Basu S."/>
            <person name="Bushmanova Y."/>
            <person name="van der Wel H."/>
            <person name="Katoh-Kurasawa M."/>
            <person name="Dinh C."/>
            <person name="Coutinho P.M."/>
            <person name="Saito T."/>
            <person name="Elias M."/>
            <person name="Schaap P."/>
            <person name="Kay R.R."/>
            <person name="Henrissat B."/>
            <person name="Eichinger L."/>
            <person name="Rivero F."/>
            <person name="Putnam N.H."/>
            <person name="West C.M."/>
            <person name="Loomis W.F."/>
            <person name="Chisholm R.L."/>
            <person name="Shaulsky G."/>
            <person name="Strassmann J.E."/>
            <person name="Queller D.C."/>
            <person name="Kuspa A."/>
            <person name="Grigoriev I.V."/>
        </authorList>
    </citation>
    <scope>NUCLEOTIDE SEQUENCE [LARGE SCALE GENOMIC DNA]</scope>
    <source>
        <strain evidence="9">QSDP1</strain>
    </source>
</reference>
<feature type="transmembrane region" description="Helical" evidence="6">
    <location>
        <begin position="45"/>
        <end position="66"/>
    </location>
</feature>
<feature type="transmembrane region" description="Helical" evidence="6">
    <location>
        <begin position="100"/>
        <end position="121"/>
    </location>
</feature>
<dbReference type="Pfam" id="PF12832">
    <property type="entry name" value="MFS_1_like"/>
    <property type="match status" value="1"/>
</dbReference>
<evidence type="ECO:0000259" key="7">
    <source>
        <dbReference type="Pfam" id="PF12832"/>
    </source>
</evidence>
<name>F0ZJ52_DICPU</name>
<dbReference type="PROSITE" id="PS51257">
    <property type="entry name" value="PROKAR_LIPOPROTEIN"/>
    <property type="match status" value="1"/>
</dbReference>
<gene>
    <name evidence="8" type="ORF">DICPUDRAFT_151555</name>
</gene>
<dbReference type="GO" id="GO:0016020">
    <property type="term" value="C:membrane"/>
    <property type="evidence" value="ECO:0000318"/>
    <property type="project" value="GO_Central"/>
</dbReference>
<evidence type="ECO:0000256" key="3">
    <source>
        <dbReference type="ARBA" id="ARBA00022692"/>
    </source>
</evidence>
<proteinExistence type="inferred from homology"/>
<evidence type="ECO:0000256" key="5">
    <source>
        <dbReference type="ARBA" id="ARBA00023136"/>
    </source>
</evidence>
<dbReference type="eggNOG" id="KOG3762">
    <property type="taxonomic scope" value="Eukaryota"/>
</dbReference>
<keyword evidence="9" id="KW-1185">Reference proteome</keyword>